<dbReference type="InterPro" id="IPR022398">
    <property type="entry name" value="Peptidase_S8_His-AS"/>
</dbReference>
<dbReference type="KEGG" id="saca:FFV09_05830"/>
<dbReference type="Pfam" id="PF00395">
    <property type="entry name" value="SLH"/>
    <property type="match status" value="1"/>
</dbReference>
<dbReference type="SMART" id="SM00060">
    <property type="entry name" value="FN3"/>
    <property type="match status" value="1"/>
</dbReference>
<dbReference type="Gene3D" id="3.30.70.80">
    <property type="entry name" value="Peptidase S8 propeptide/proteinase inhibitor I9"/>
    <property type="match status" value="1"/>
</dbReference>
<feature type="compositionally biased region" description="Gly residues" evidence="9">
    <location>
        <begin position="535"/>
        <end position="553"/>
    </location>
</feature>
<evidence type="ECO:0000256" key="2">
    <source>
        <dbReference type="ARBA" id="ARBA00022670"/>
    </source>
</evidence>
<proteinExistence type="inferred from homology"/>
<evidence type="ECO:0000256" key="3">
    <source>
        <dbReference type="ARBA" id="ARBA00022723"/>
    </source>
</evidence>
<evidence type="ECO:0000259" key="11">
    <source>
        <dbReference type="PROSITE" id="PS50853"/>
    </source>
</evidence>
<dbReference type="PANTHER" id="PTHR43806">
    <property type="entry name" value="PEPTIDASE S8"/>
    <property type="match status" value="1"/>
</dbReference>
<evidence type="ECO:0000259" key="12">
    <source>
        <dbReference type="PROSITE" id="PS51272"/>
    </source>
</evidence>
<dbReference type="EMBL" id="CP041217">
    <property type="protein sequence ID" value="QDH20418.1"/>
    <property type="molecule type" value="Genomic_DNA"/>
</dbReference>
<evidence type="ECO:0000256" key="7">
    <source>
        <dbReference type="PROSITE-ProRule" id="PRU01240"/>
    </source>
</evidence>
<dbReference type="PANTHER" id="PTHR43806:SF11">
    <property type="entry name" value="CEREVISIN-RELATED"/>
    <property type="match status" value="1"/>
</dbReference>
<feature type="domain" description="SLH" evidence="12">
    <location>
        <begin position="607"/>
        <end position="670"/>
    </location>
</feature>
<reference evidence="13 14" key="1">
    <citation type="submission" date="2019-06" db="EMBL/GenBank/DDBJ databases">
        <title>Saccharibacillus brassicae sp. nov., an endophytic bacterium isolated from Chinese cabbage seeds (Brassica pekinensis).</title>
        <authorList>
            <person name="Jiang L."/>
            <person name="Lee J."/>
            <person name="Kim S.W."/>
        </authorList>
    </citation>
    <scope>NUCLEOTIDE SEQUENCE [LARGE SCALE GENOMIC DNA]</scope>
    <source>
        <strain evidence="14">KCTC 43072 / ATSA2</strain>
    </source>
</reference>
<accession>A0A4Y6UV24</accession>
<dbReference type="PROSITE" id="PS00138">
    <property type="entry name" value="SUBTILASE_SER"/>
    <property type="match status" value="1"/>
</dbReference>
<evidence type="ECO:0000256" key="4">
    <source>
        <dbReference type="ARBA" id="ARBA00022801"/>
    </source>
</evidence>
<dbReference type="Proteomes" id="UP000316968">
    <property type="component" value="Chromosome"/>
</dbReference>
<dbReference type="PRINTS" id="PR00723">
    <property type="entry name" value="SUBTILISIN"/>
</dbReference>
<dbReference type="InterPro" id="IPR001119">
    <property type="entry name" value="SLH_dom"/>
</dbReference>
<dbReference type="SUPFAM" id="SSF49265">
    <property type="entry name" value="Fibronectin type III"/>
    <property type="match status" value="1"/>
</dbReference>
<dbReference type="Pfam" id="PF00041">
    <property type="entry name" value="fn3"/>
    <property type="match status" value="1"/>
</dbReference>
<dbReference type="RefSeq" id="WP_141446914.1">
    <property type="nucleotide sequence ID" value="NZ_CP041217.1"/>
</dbReference>
<feature type="active site" description="Charge relay system" evidence="6 7">
    <location>
        <position position="343"/>
    </location>
</feature>
<protein>
    <submittedName>
        <fullName evidence="13">S8 family serine peptidase</fullName>
    </submittedName>
</protein>
<dbReference type="CDD" id="cd07477">
    <property type="entry name" value="Peptidases_S8_Subtilisin_subset"/>
    <property type="match status" value="1"/>
</dbReference>
<evidence type="ECO:0000313" key="13">
    <source>
        <dbReference type="EMBL" id="QDH20418.1"/>
    </source>
</evidence>
<keyword evidence="14" id="KW-1185">Reference proteome</keyword>
<dbReference type="SUPFAM" id="SSF52743">
    <property type="entry name" value="Subtilisin-like"/>
    <property type="match status" value="1"/>
</dbReference>
<evidence type="ECO:0000256" key="1">
    <source>
        <dbReference type="ARBA" id="ARBA00011073"/>
    </source>
</evidence>
<keyword evidence="10" id="KW-0732">Signal</keyword>
<keyword evidence="2 7" id="KW-0645">Protease</keyword>
<dbReference type="InterPro" id="IPR050131">
    <property type="entry name" value="Peptidase_S8_subtilisin-like"/>
</dbReference>
<keyword evidence="3" id="KW-0479">Metal-binding</keyword>
<dbReference type="Gene3D" id="2.60.40.10">
    <property type="entry name" value="Immunoglobulins"/>
    <property type="match status" value="1"/>
</dbReference>
<feature type="chain" id="PRO_5039696022" evidence="10">
    <location>
        <begin position="23"/>
        <end position="772"/>
    </location>
</feature>
<feature type="region of interest" description="Disordered" evidence="9">
    <location>
        <begin position="522"/>
        <end position="566"/>
    </location>
</feature>
<dbReference type="InterPro" id="IPR015500">
    <property type="entry name" value="Peptidase_S8_subtilisin-rel"/>
</dbReference>
<gene>
    <name evidence="13" type="ORF">FFV09_05830</name>
</gene>
<dbReference type="GO" id="GO:0004252">
    <property type="term" value="F:serine-type endopeptidase activity"/>
    <property type="evidence" value="ECO:0007669"/>
    <property type="project" value="UniProtKB-UniRule"/>
</dbReference>
<feature type="domain" description="Fibronectin type-III" evidence="11">
    <location>
        <begin position="403"/>
        <end position="490"/>
    </location>
</feature>
<dbReference type="PROSITE" id="PS51892">
    <property type="entry name" value="SUBTILASE"/>
    <property type="match status" value="1"/>
</dbReference>
<evidence type="ECO:0000256" key="6">
    <source>
        <dbReference type="PIRSR" id="PIRSR615500-1"/>
    </source>
</evidence>
<dbReference type="PROSITE" id="PS00137">
    <property type="entry name" value="SUBTILASE_HIS"/>
    <property type="match status" value="1"/>
</dbReference>
<dbReference type="InterPro" id="IPR023828">
    <property type="entry name" value="Peptidase_S8_Ser-AS"/>
</dbReference>
<dbReference type="PROSITE" id="PS00136">
    <property type="entry name" value="SUBTILASE_ASP"/>
    <property type="match status" value="1"/>
</dbReference>
<dbReference type="InterPro" id="IPR023827">
    <property type="entry name" value="Peptidase_S8_Asp-AS"/>
</dbReference>
<keyword evidence="4 7" id="KW-0378">Hydrolase</keyword>
<dbReference type="InterPro" id="IPR003961">
    <property type="entry name" value="FN3_dom"/>
</dbReference>
<organism evidence="13 14">
    <name type="scientific">Saccharibacillus brassicae</name>
    <dbReference type="NCBI Taxonomy" id="2583377"/>
    <lineage>
        <taxon>Bacteria</taxon>
        <taxon>Bacillati</taxon>
        <taxon>Bacillota</taxon>
        <taxon>Bacilli</taxon>
        <taxon>Bacillales</taxon>
        <taxon>Paenibacillaceae</taxon>
        <taxon>Saccharibacillus</taxon>
    </lineage>
</organism>
<dbReference type="InterPro" id="IPR036116">
    <property type="entry name" value="FN3_sf"/>
</dbReference>
<dbReference type="OrthoDB" id="9798386at2"/>
<feature type="active site" description="Charge relay system" evidence="6 7">
    <location>
        <position position="144"/>
    </location>
</feature>
<dbReference type="GO" id="GO:0006508">
    <property type="term" value="P:proteolysis"/>
    <property type="evidence" value="ECO:0007669"/>
    <property type="project" value="UniProtKB-KW"/>
</dbReference>
<keyword evidence="5 7" id="KW-0720">Serine protease</keyword>
<dbReference type="Gene3D" id="3.40.50.200">
    <property type="entry name" value="Peptidase S8/S53 domain"/>
    <property type="match status" value="1"/>
</dbReference>
<evidence type="ECO:0000256" key="8">
    <source>
        <dbReference type="RuleBase" id="RU003355"/>
    </source>
</evidence>
<dbReference type="GO" id="GO:0046872">
    <property type="term" value="F:metal ion binding"/>
    <property type="evidence" value="ECO:0007669"/>
    <property type="project" value="UniProtKB-KW"/>
</dbReference>
<dbReference type="CDD" id="cd00063">
    <property type="entry name" value="FN3"/>
    <property type="match status" value="1"/>
</dbReference>
<dbReference type="InterPro" id="IPR037045">
    <property type="entry name" value="S8pro/Inhibitor_I9_sf"/>
</dbReference>
<evidence type="ECO:0000256" key="10">
    <source>
        <dbReference type="SAM" id="SignalP"/>
    </source>
</evidence>
<dbReference type="InterPro" id="IPR000209">
    <property type="entry name" value="Peptidase_S8/S53_dom"/>
</dbReference>
<dbReference type="InterPro" id="IPR036852">
    <property type="entry name" value="Peptidase_S8/S53_dom_sf"/>
</dbReference>
<dbReference type="PROSITE" id="PS51272">
    <property type="entry name" value="SLH"/>
    <property type="match status" value="1"/>
</dbReference>
<evidence type="ECO:0000313" key="14">
    <source>
        <dbReference type="Proteomes" id="UP000316968"/>
    </source>
</evidence>
<feature type="compositionally biased region" description="Pro residues" evidence="9">
    <location>
        <begin position="557"/>
        <end position="566"/>
    </location>
</feature>
<feature type="signal peptide" evidence="10">
    <location>
        <begin position="1"/>
        <end position="22"/>
    </location>
</feature>
<dbReference type="PROSITE" id="PS50853">
    <property type="entry name" value="FN3"/>
    <property type="match status" value="1"/>
</dbReference>
<name>A0A4Y6UV24_SACBS</name>
<dbReference type="AlphaFoldDB" id="A0A4Y6UV24"/>
<dbReference type="InterPro" id="IPR034202">
    <property type="entry name" value="Subtilisin_Carlsberg-like"/>
</dbReference>
<dbReference type="InterPro" id="IPR013783">
    <property type="entry name" value="Ig-like_fold"/>
</dbReference>
<comment type="similarity">
    <text evidence="1 7 8">Belongs to the peptidase S8 family.</text>
</comment>
<sequence>MNKKHLSVALSSLLVLPLLAQAGPANFATAEGADQEVVIVYKNEEGKEAALQQTTEVRHEFETVPAVSAAVSPTELRDLVNNPDIAYVERNISFGITDADVEGYSSTPKPNTAEKSRWNFQEVAPDTMWNQGFTGQGVKVAVIDSGISAHPELKIAGGVSTVGPDMTSNFADDNGHGTHVAGIIAADTGSAQVTGVAPNVSLYGIKSLGANGKGSLQDVLEGLDWAIQNKMDIINLSLGSEDDSQALHDMVDKAYEQGIIVVASAGNSGTVNNVNTDTVNYPAKYASVISVAAVDENRQHAVFSSAGPKVDFSAPGVSIVSTYPSNLPNSNGNPSYAGMDGTSQAAPHIAGELALLKEKNPSASASTLRTLLKSYAVDLGTPGRDNLYGEGFVTFKSKQDLAAPGEVNGAAVTQAKVDSLTLGWNAPADSDFKEVRVYGGTDTSFTTVTQNVYTASNLTADTDYQFRLTTVDTAGNESAGVKVNGRTLAASNNAGSPVVTPPVVTPTPTQTAPDVVNLPVVPTPAPSGGSAQIPSGGGGGGGGGFGGGGGGGAAPAPAAPAPAAPAPAAPAVVVPAKPAVTPTTPVAVTPAPTVPAPTVSEPVPTTVVLPFPDIKPTFWGRETIIWGFERGLVKGYADGQFKPGSTVTESEFLAMLIRAFEPQVKNAVSGTWSNTYYVRAKQLNLPLKGYASKTARAQKLTRVQVAELLSSANGVERTGSDAIRYVLSSGIASGSSKTQKTVASFKGSGTLTRAEALQFIKNLTEKGGGSLK</sequence>
<feature type="active site" description="Charge relay system" evidence="6 7">
    <location>
        <position position="176"/>
    </location>
</feature>
<dbReference type="SUPFAM" id="SSF54897">
    <property type="entry name" value="Protease propeptides/inhibitors"/>
    <property type="match status" value="1"/>
</dbReference>
<dbReference type="Pfam" id="PF00082">
    <property type="entry name" value="Peptidase_S8"/>
    <property type="match status" value="1"/>
</dbReference>
<evidence type="ECO:0000256" key="5">
    <source>
        <dbReference type="ARBA" id="ARBA00022825"/>
    </source>
</evidence>
<evidence type="ECO:0000256" key="9">
    <source>
        <dbReference type="SAM" id="MobiDB-lite"/>
    </source>
</evidence>